<gene>
    <name evidence="11" type="primary">PSD</name>
    <name evidence="11" type="ORF">KSP40_PGU008869</name>
</gene>
<feature type="domain" description="Exportin-1/Importin-beta-like" evidence="10">
    <location>
        <begin position="105"/>
        <end position="247"/>
    </location>
</feature>
<evidence type="ECO:0000256" key="1">
    <source>
        <dbReference type="ARBA" id="ARBA00004496"/>
    </source>
</evidence>
<dbReference type="PANTHER" id="PTHR15952:SF11">
    <property type="entry name" value="EXPORTIN-T"/>
    <property type="match status" value="1"/>
</dbReference>
<dbReference type="Gene3D" id="1.25.10.10">
    <property type="entry name" value="Leucine-rich Repeat Variant"/>
    <property type="match status" value="1"/>
</dbReference>
<sequence length="297" mass="32484">MDDLERAIMLIYESAGGGADSAVVSQAIEFCDRLKAGHPPSLLRFCLDRLLSSPLVPVQFWCLQSLYDAIRLSYSSLCADDDILPLLRASLLSLFSTSPLPCSSPAFLKNKLAQVLAALIRFEYPSPWTSPFLHLLSHLPSGGSAAVDMFSRFLIALDDNLISQDYHLSPDDVAAAARVKDAMRLQCVPQIAHTWFDIVSLYRSSDPSLAATTLDTMSRYIAWIDIGLVANDAFLPLLFDLILSPATPEPLLAASAGCVLAVVSKRMDPQLKLNLLGSLRLSRVLSDSDLVQSYLRL</sequence>
<evidence type="ECO:0000313" key="12">
    <source>
        <dbReference type="Proteomes" id="UP001412067"/>
    </source>
</evidence>
<dbReference type="Pfam" id="PF08389">
    <property type="entry name" value="Xpo1"/>
    <property type="match status" value="1"/>
</dbReference>
<dbReference type="Proteomes" id="UP001412067">
    <property type="component" value="Unassembled WGS sequence"/>
</dbReference>
<dbReference type="InterPro" id="IPR016024">
    <property type="entry name" value="ARM-type_fold"/>
</dbReference>
<dbReference type="PANTHER" id="PTHR15952">
    <property type="entry name" value="EXPORTIN-T/LOS1"/>
    <property type="match status" value="1"/>
</dbReference>
<keyword evidence="12" id="KW-1185">Reference proteome</keyword>
<keyword evidence="3 9" id="KW-0963">Cytoplasm</keyword>
<keyword evidence="6 9" id="KW-0539">Nucleus</keyword>
<comment type="caution">
    <text evidence="11">The sequence shown here is derived from an EMBL/GenBank/DDBJ whole genome shotgun (WGS) entry which is preliminary data.</text>
</comment>
<dbReference type="SUPFAM" id="SSF48371">
    <property type="entry name" value="ARM repeat"/>
    <property type="match status" value="1"/>
</dbReference>
<evidence type="ECO:0000256" key="9">
    <source>
        <dbReference type="RuleBase" id="RU366037"/>
    </source>
</evidence>
<evidence type="ECO:0000256" key="3">
    <source>
        <dbReference type="ARBA" id="ARBA00022490"/>
    </source>
</evidence>
<evidence type="ECO:0000313" key="11">
    <source>
        <dbReference type="EMBL" id="KAK8969724.1"/>
    </source>
</evidence>
<keyword evidence="5 9" id="KW-0694">RNA-binding</keyword>
<organism evidence="11 12">
    <name type="scientific">Platanthera guangdongensis</name>
    <dbReference type="NCBI Taxonomy" id="2320717"/>
    <lineage>
        <taxon>Eukaryota</taxon>
        <taxon>Viridiplantae</taxon>
        <taxon>Streptophyta</taxon>
        <taxon>Embryophyta</taxon>
        <taxon>Tracheophyta</taxon>
        <taxon>Spermatophyta</taxon>
        <taxon>Magnoliopsida</taxon>
        <taxon>Liliopsida</taxon>
        <taxon>Asparagales</taxon>
        <taxon>Orchidaceae</taxon>
        <taxon>Orchidoideae</taxon>
        <taxon>Orchideae</taxon>
        <taxon>Orchidinae</taxon>
        <taxon>Platanthera</taxon>
    </lineage>
</organism>
<comment type="subcellular location">
    <subcellularLocation>
        <location evidence="1 9">Cytoplasm</location>
    </subcellularLocation>
    <subcellularLocation>
        <location evidence="9">Nucleus</location>
    </subcellularLocation>
    <text evidence="9">Shuttles between the nucleus and the cytoplasm.</text>
</comment>
<keyword evidence="9" id="KW-0813">Transport</keyword>
<dbReference type="EMBL" id="JBBWWR010000003">
    <property type="protein sequence ID" value="KAK8969724.1"/>
    <property type="molecule type" value="Genomic_DNA"/>
</dbReference>
<evidence type="ECO:0000256" key="8">
    <source>
        <dbReference type="ARBA" id="ARBA00032199"/>
    </source>
</evidence>
<protein>
    <recommendedName>
        <fullName evidence="2 9">Exportin-T</fullName>
    </recommendedName>
    <alternativeName>
        <fullName evidence="7 9">Exportin(tRNA)</fullName>
    </alternativeName>
    <alternativeName>
        <fullName evidence="8 9">tRNA exportin</fullName>
    </alternativeName>
</protein>
<evidence type="ECO:0000256" key="7">
    <source>
        <dbReference type="ARBA" id="ARBA00029784"/>
    </source>
</evidence>
<name>A0ABR2N1V3_9ASPA</name>
<evidence type="ECO:0000256" key="2">
    <source>
        <dbReference type="ARBA" id="ARBA00018928"/>
    </source>
</evidence>
<accession>A0ABR2N1V3</accession>
<dbReference type="InterPro" id="IPR011989">
    <property type="entry name" value="ARM-like"/>
</dbReference>
<evidence type="ECO:0000259" key="10">
    <source>
        <dbReference type="Pfam" id="PF08389"/>
    </source>
</evidence>
<evidence type="ECO:0000256" key="5">
    <source>
        <dbReference type="ARBA" id="ARBA00022884"/>
    </source>
</evidence>
<evidence type="ECO:0000256" key="4">
    <source>
        <dbReference type="ARBA" id="ARBA00022555"/>
    </source>
</evidence>
<comment type="function">
    <text evidence="9">tRNA nucleus export receptor which facilitates tRNA translocation across the nuclear pore complex.</text>
</comment>
<dbReference type="InterPro" id="IPR040017">
    <property type="entry name" value="XPOT"/>
</dbReference>
<comment type="similarity">
    <text evidence="9">Belongs to the exportin family.</text>
</comment>
<reference evidence="11 12" key="1">
    <citation type="journal article" date="2022" name="Nat. Plants">
        <title>Genomes of leafy and leafless Platanthera orchids illuminate the evolution of mycoheterotrophy.</title>
        <authorList>
            <person name="Li M.H."/>
            <person name="Liu K.W."/>
            <person name="Li Z."/>
            <person name="Lu H.C."/>
            <person name="Ye Q.L."/>
            <person name="Zhang D."/>
            <person name="Wang J.Y."/>
            <person name="Li Y.F."/>
            <person name="Zhong Z.M."/>
            <person name="Liu X."/>
            <person name="Yu X."/>
            <person name="Liu D.K."/>
            <person name="Tu X.D."/>
            <person name="Liu B."/>
            <person name="Hao Y."/>
            <person name="Liao X.Y."/>
            <person name="Jiang Y.T."/>
            <person name="Sun W.H."/>
            <person name="Chen J."/>
            <person name="Chen Y.Q."/>
            <person name="Ai Y."/>
            <person name="Zhai J.W."/>
            <person name="Wu S.S."/>
            <person name="Zhou Z."/>
            <person name="Hsiao Y.Y."/>
            <person name="Wu W.L."/>
            <person name="Chen Y.Y."/>
            <person name="Lin Y.F."/>
            <person name="Hsu J.L."/>
            <person name="Li C.Y."/>
            <person name="Wang Z.W."/>
            <person name="Zhao X."/>
            <person name="Zhong W.Y."/>
            <person name="Ma X.K."/>
            <person name="Ma L."/>
            <person name="Huang J."/>
            <person name="Chen G.Z."/>
            <person name="Huang M.Z."/>
            <person name="Huang L."/>
            <person name="Peng D.H."/>
            <person name="Luo Y.B."/>
            <person name="Zou S.Q."/>
            <person name="Chen S.P."/>
            <person name="Lan S."/>
            <person name="Tsai W.C."/>
            <person name="Van de Peer Y."/>
            <person name="Liu Z.J."/>
        </authorList>
    </citation>
    <scope>NUCLEOTIDE SEQUENCE [LARGE SCALE GENOMIC DNA]</scope>
    <source>
        <strain evidence="11">Lor288</strain>
    </source>
</reference>
<proteinExistence type="inferred from homology"/>
<keyword evidence="4 9" id="KW-0820">tRNA-binding</keyword>
<dbReference type="InterPro" id="IPR013598">
    <property type="entry name" value="Exportin-1/Importin-b-like"/>
</dbReference>
<evidence type="ECO:0000256" key="6">
    <source>
        <dbReference type="ARBA" id="ARBA00023242"/>
    </source>
</evidence>